<keyword evidence="1" id="KW-0812">Transmembrane</keyword>
<feature type="domain" description="Fatty acid desaturase" evidence="2">
    <location>
        <begin position="122"/>
        <end position="393"/>
    </location>
</feature>
<feature type="transmembrane region" description="Helical" evidence="1">
    <location>
        <begin position="221"/>
        <end position="243"/>
    </location>
</feature>
<dbReference type="OrthoDB" id="1461976at2759"/>
<evidence type="ECO:0000313" key="4">
    <source>
        <dbReference type="Proteomes" id="UP000794436"/>
    </source>
</evidence>
<feature type="transmembrane region" description="Helical" evidence="1">
    <location>
        <begin position="271"/>
        <end position="291"/>
    </location>
</feature>
<keyword evidence="1" id="KW-0472">Membrane</keyword>
<dbReference type="GO" id="GO:0006629">
    <property type="term" value="P:lipid metabolic process"/>
    <property type="evidence" value="ECO:0007669"/>
    <property type="project" value="InterPro"/>
</dbReference>
<dbReference type="InterPro" id="IPR005804">
    <property type="entry name" value="FA_desaturase_dom"/>
</dbReference>
<reference evidence="3" key="1">
    <citation type="submission" date="2019-03" db="EMBL/GenBank/DDBJ databases">
        <title>Long read genome sequence of the mycoparasitic Pythium oligandrum ATCC 38472 isolated from sugarbeet rhizosphere.</title>
        <authorList>
            <person name="Gaulin E."/>
        </authorList>
    </citation>
    <scope>NUCLEOTIDE SEQUENCE</scope>
    <source>
        <strain evidence="3">ATCC 38472_TT</strain>
    </source>
</reference>
<feature type="transmembrane region" description="Helical" evidence="1">
    <location>
        <begin position="89"/>
        <end position="109"/>
    </location>
</feature>
<dbReference type="CDD" id="cd03507">
    <property type="entry name" value="Delta12-FADS-like"/>
    <property type="match status" value="1"/>
</dbReference>
<dbReference type="Pfam" id="PF00487">
    <property type="entry name" value="FA_desaturase"/>
    <property type="match status" value="1"/>
</dbReference>
<evidence type="ECO:0000313" key="3">
    <source>
        <dbReference type="EMBL" id="TMW62621.1"/>
    </source>
</evidence>
<sequence>MAIHTLHRSKSRGMDRALVLRRARSKSRTSLLEKLKAEKDEALRKAGYTRVAGAPEPLPIEMPSFSLRELRAAIPKHCFERSLTTSLCYLAKNLAICIVLFVIASFFQASEYTDCVALQVIFWPTYWFLQGTHLTGLWIIGHECGHHAFSTHKRLNDFIGTVLHSMLLTPYYSWQISHRHHHQHVGNMDHDEVFIPMTRTEYESWTDAIEDTLEDTPLYNLYRIVGMFIFGWMPGYLIFNATGPAKYQSSSRRSHFDPYSVLFTDKERHHVIWSDIGVATAVLVHAFLIWVSSLRVMTQLFLIPFMLVNAYMVIITILQHTDTFVPRFRDAGWTWLHGALCTVDRDFGWFLNSALHHMPDTHVCHHIFAKIPFYHAVEATEALRPLLGRYYLSDSTTIPLAFWRCFTQCKFVEDDGSVVFCKKQ</sequence>
<dbReference type="EMBL" id="SPLM01000073">
    <property type="protein sequence ID" value="TMW62621.1"/>
    <property type="molecule type" value="Genomic_DNA"/>
</dbReference>
<gene>
    <name evidence="3" type="ORF">Poli38472_005239</name>
</gene>
<evidence type="ECO:0000256" key="1">
    <source>
        <dbReference type="SAM" id="Phobius"/>
    </source>
</evidence>
<dbReference type="InterPro" id="IPR012171">
    <property type="entry name" value="Fatty_acid_desaturase"/>
</dbReference>
<dbReference type="AlphaFoldDB" id="A0A8K1CGZ3"/>
<dbReference type="GO" id="GO:0016491">
    <property type="term" value="F:oxidoreductase activity"/>
    <property type="evidence" value="ECO:0007669"/>
    <property type="project" value="InterPro"/>
</dbReference>
<dbReference type="Proteomes" id="UP000794436">
    <property type="component" value="Unassembled WGS sequence"/>
</dbReference>
<dbReference type="PANTHER" id="PTHR32100">
    <property type="entry name" value="OMEGA-6 FATTY ACID DESATURASE, CHLOROPLASTIC"/>
    <property type="match status" value="1"/>
</dbReference>
<protein>
    <recommendedName>
        <fullName evidence="2">Fatty acid desaturase domain-containing protein</fullName>
    </recommendedName>
</protein>
<accession>A0A8K1CGZ3</accession>
<keyword evidence="4" id="KW-1185">Reference proteome</keyword>
<evidence type="ECO:0000259" key="2">
    <source>
        <dbReference type="Pfam" id="PF00487"/>
    </source>
</evidence>
<feature type="transmembrane region" description="Helical" evidence="1">
    <location>
        <begin position="297"/>
        <end position="318"/>
    </location>
</feature>
<comment type="caution">
    <text evidence="3">The sequence shown here is derived from an EMBL/GenBank/DDBJ whole genome shotgun (WGS) entry which is preliminary data.</text>
</comment>
<organism evidence="3 4">
    <name type="scientific">Pythium oligandrum</name>
    <name type="common">Mycoparasitic fungus</name>
    <dbReference type="NCBI Taxonomy" id="41045"/>
    <lineage>
        <taxon>Eukaryota</taxon>
        <taxon>Sar</taxon>
        <taxon>Stramenopiles</taxon>
        <taxon>Oomycota</taxon>
        <taxon>Peronosporomycetes</taxon>
        <taxon>Pythiales</taxon>
        <taxon>Pythiaceae</taxon>
        <taxon>Pythium</taxon>
    </lineage>
</organism>
<keyword evidence="1" id="KW-1133">Transmembrane helix</keyword>
<proteinExistence type="predicted"/>
<name>A0A8K1CGZ3_PYTOL</name>